<dbReference type="InterPro" id="IPR012340">
    <property type="entry name" value="NA-bd_OB-fold"/>
</dbReference>
<evidence type="ECO:0000256" key="21">
    <source>
        <dbReference type="SAM" id="MobiDB-lite"/>
    </source>
</evidence>
<evidence type="ECO:0000256" key="4">
    <source>
        <dbReference type="ARBA" id="ARBA00022679"/>
    </source>
</evidence>
<feature type="region of interest" description="Disordered" evidence="21">
    <location>
        <begin position="1"/>
        <end position="31"/>
    </location>
</feature>
<feature type="compositionally biased region" description="Low complexity" evidence="21">
    <location>
        <begin position="608"/>
        <end position="624"/>
    </location>
</feature>
<keyword evidence="15" id="KW-0233">DNA recombination</keyword>
<feature type="compositionally biased region" description="Basic and acidic residues" evidence="21">
    <location>
        <begin position="583"/>
        <end position="599"/>
    </location>
</feature>
<dbReference type="Proteomes" id="UP000199615">
    <property type="component" value="Unassembled WGS sequence"/>
</dbReference>
<dbReference type="AlphaFoldDB" id="A0A1H8QM63"/>
<keyword evidence="17" id="KW-0464">Manganese</keyword>
<dbReference type="NCBIfam" id="TIGR02779">
    <property type="entry name" value="NHEJ_ligase_lig"/>
    <property type="match status" value="1"/>
</dbReference>
<dbReference type="GO" id="GO:0006281">
    <property type="term" value="P:DNA repair"/>
    <property type="evidence" value="ECO:0007669"/>
    <property type="project" value="UniProtKB-KW"/>
</dbReference>
<dbReference type="Pfam" id="PF21686">
    <property type="entry name" value="LigD_Prim-Pol"/>
    <property type="match status" value="1"/>
</dbReference>
<evidence type="ECO:0000256" key="3">
    <source>
        <dbReference type="ARBA" id="ARBA00022598"/>
    </source>
</evidence>
<keyword evidence="4" id="KW-0808">Transferase</keyword>
<dbReference type="InterPro" id="IPR014145">
    <property type="entry name" value="LigD_pol_dom"/>
</dbReference>
<evidence type="ECO:0000256" key="19">
    <source>
        <dbReference type="ARBA" id="ARBA00029943"/>
    </source>
</evidence>
<evidence type="ECO:0000256" key="1">
    <source>
        <dbReference type="ARBA" id="ARBA00001936"/>
    </source>
</evidence>
<evidence type="ECO:0000256" key="16">
    <source>
        <dbReference type="ARBA" id="ARBA00023204"/>
    </source>
</evidence>
<dbReference type="NCBIfam" id="NF004628">
    <property type="entry name" value="PRK05972.1"/>
    <property type="match status" value="1"/>
</dbReference>
<keyword evidence="14" id="KW-0238">DNA-binding</keyword>
<evidence type="ECO:0000256" key="15">
    <source>
        <dbReference type="ARBA" id="ARBA00023172"/>
    </source>
</evidence>
<protein>
    <recommendedName>
        <fullName evidence="2">DNA ligase (ATP)</fullName>
        <ecNumber evidence="2">6.5.1.1</ecNumber>
    </recommendedName>
    <alternativeName>
        <fullName evidence="19">NHEJ DNA polymerase</fullName>
    </alternativeName>
</protein>
<dbReference type="GO" id="GO:0046872">
    <property type="term" value="F:metal ion binding"/>
    <property type="evidence" value="ECO:0007669"/>
    <property type="project" value="UniProtKB-KW"/>
</dbReference>
<dbReference type="InterPro" id="IPR052171">
    <property type="entry name" value="NHEJ_LigD"/>
</dbReference>
<dbReference type="Gene3D" id="3.30.1490.70">
    <property type="match status" value="1"/>
</dbReference>
<dbReference type="GO" id="GO:0003910">
    <property type="term" value="F:DNA ligase (ATP) activity"/>
    <property type="evidence" value="ECO:0007669"/>
    <property type="project" value="UniProtKB-EC"/>
</dbReference>
<evidence type="ECO:0000256" key="10">
    <source>
        <dbReference type="ARBA" id="ARBA00022801"/>
    </source>
</evidence>
<keyword evidence="5" id="KW-0548">Nucleotidyltransferase</keyword>
<dbReference type="InterPro" id="IPR012310">
    <property type="entry name" value="DNA_ligase_ATP-dep_cent"/>
</dbReference>
<dbReference type="Gene3D" id="3.90.920.10">
    <property type="entry name" value="DNA primase, PRIM domain"/>
    <property type="match status" value="1"/>
</dbReference>
<evidence type="ECO:0000256" key="13">
    <source>
        <dbReference type="ARBA" id="ARBA00022932"/>
    </source>
</evidence>
<evidence type="ECO:0000256" key="14">
    <source>
        <dbReference type="ARBA" id="ARBA00023125"/>
    </source>
</evidence>
<dbReference type="SUPFAM" id="SSF50249">
    <property type="entry name" value="Nucleic acid-binding proteins"/>
    <property type="match status" value="1"/>
</dbReference>
<keyword evidence="10" id="KW-0378">Hydrolase</keyword>
<evidence type="ECO:0000256" key="9">
    <source>
        <dbReference type="ARBA" id="ARBA00022763"/>
    </source>
</evidence>
<dbReference type="InterPro" id="IPR014143">
    <property type="entry name" value="NHEJ_ligase_prk"/>
</dbReference>
<keyword evidence="18" id="KW-0511">Multifunctional enzyme</keyword>
<dbReference type="EMBL" id="FODT01000003">
    <property type="protein sequence ID" value="SEO55319.1"/>
    <property type="molecule type" value="Genomic_DNA"/>
</dbReference>
<dbReference type="InterPro" id="IPR033651">
    <property type="entry name" value="PaeLigD_Pol-like"/>
</dbReference>
<evidence type="ECO:0000256" key="7">
    <source>
        <dbReference type="ARBA" id="ARBA00022723"/>
    </source>
</evidence>
<dbReference type="InterPro" id="IPR014146">
    <property type="entry name" value="LigD_ligase_dom"/>
</dbReference>
<evidence type="ECO:0000256" key="17">
    <source>
        <dbReference type="ARBA" id="ARBA00023211"/>
    </source>
</evidence>
<comment type="cofactor">
    <cofactor evidence="1">
        <name>Mn(2+)</name>
        <dbReference type="ChEBI" id="CHEBI:29035"/>
    </cofactor>
</comment>
<dbReference type="GO" id="GO:0006310">
    <property type="term" value="P:DNA recombination"/>
    <property type="evidence" value="ECO:0007669"/>
    <property type="project" value="UniProtKB-KW"/>
</dbReference>
<dbReference type="Pfam" id="PF04679">
    <property type="entry name" value="DNA_ligase_A_C"/>
    <property type="match status" value="1"/>
</dbReference>
<dbReference type="InterPro" id="IPR014144">
    <property type="entry name" value="LigD_PE_domain"/>
</dbReference>
<evidence type="ECO:0000256" key="11">
    <source>
        <dbReference type="ARBA" id="ARBA00022839"/>
    </source>
</evidence>
<evidence type="ECO:0000256" key="8">
    <source>
        <dbReference type="ARBA" id="ARBA00022741"/>
    </source>
</evidence>
<keyword evidence="12" id="KW-0067">ATP-binding</keyword>
<dbReference type="GO" id="GO:0003677">
    <property type="term" value="F:DNA binding"/>
    <property type="evidence" value="ECO:0007669"/>
    <property type="project" value="UniProtKB-KW"/>
</dbReference>
<evidence type="ECO:0000256" key="18">
    <source>
        <dbReference type="ARBA" id="ARBA00023268"/>
    </source>
</evidence>
<dbReference type="Pfam" id="PF01068">
    <property type="entry name" value="DNA_ligase_A_M"/>
    <property type="match status" value="1"/>
</dbReference>
<dbReference type="CDD" id="cd07906">
    <property type="entry name" value="Adenylation_DNA_ligase_LigD_LigC"/>
    <property type="match status" value="1"/>
</dbReference>
<reference evidence="24" key="1">
    <citation type="submission" date="2016-10" db="EMBL/GenBank/DDBJ databases">
        <authorList>
            <person name="Varghese N."/>
            <person name="Submissions S."/>
        </authorList>
    </citation>
    <scope>NUCLEOTIDE SEQUENCE [LARGE SCALE GENOMIC DNA]</scope>
    <source>
        <strain evidence="24">DSM 123</strain>
    </source>
</reference>
<dbReference type="GO" id="GO:0005524">
    <property type="term" value="F:ATP binding"/>
    <property type="evidence" value="ECO:0007669"/>
    <property type="project" value="UniProtKB-KW"/>
</dbReference>
<dbReference type="Gene3D" id="3.30.470.30">
    <property type="entry name" value="DNA ligase/mRNA capping enzyme"/>
    <property type="match status" value="1"/>
</dbReference>
<keyword evidence="11" id="KW-0269">Exonuclease</keyword>
<feature type="compositionally biased region" description="Low complexity" evidence="21">
    <location>
        <begin position="234"/>
        <end position="254"/>
    </location>
</feature>
<dbReference type="Gene3D" id="2.40.50.140">
    <property type="entry name" value="Nucleic acid-binding proteins"/>
    <property type="match status" value="1"/>
</dbReference>
<dbReference type="Pfam" id="PF13298">
    <property type="entry name" value="LigD_N"/>
    <property type="match status" value="1"/>
</dbReference>
<proteinExistence type="predicted"/>
<dbReference type="GO" id="GO:0003887">
    <property type="term" value="F:DNA-directed DNA polymerase activity"/>
    <property type="evidence" value="ECO:0007669"/>
    <property type="project" value="UniProtKB-KW"/>
</dbReference>
<evidence type="ECO:0000256" key="20">
    <source>
        <dbReference type="ARBA" id="ARBA00034003"/>
    </source>
</evidence>
<evidence type="ECO:0000313" key="24">
    <source>
        <dbReference type="Proteomes" id="UP000199615"/>
    </source>
</evidence>
<evidence type="ECO:0000313" key="23">
    <source>
        <dbReference type="EMBL" id="SEO55319.1"/>
    </source>
</evidence>
<keyword evidence="24" id="KW-1185">Reference proteome</keyword>
<dbReference type="CDD" id="cd07971">
    <property type="entry name" value="OBF_DNA_ligase_LigD"/>
    <property type="match status" value="1"/>
</dbReference>
<dbReference type="RefSeq" id="WP_092682831.1">
    <property type="nucleotide sequence ID" value="NZ_FODT01000003.1"/>
</dbReference>
<evidence type="ECO:0000259" key="22">
    <source>
        <dbReference type="PROSITE" id="PS50160"/>
    </source>
</evidence>
<evidence type="ECO:0000256" key="6">
    <source>
        <dbReference type="ARBA" id="ARBA00022722"/>
    </source>
</evidence>
<feature type="region of interest" description="Disordered" evidence="21">
    <location>
        <begin position="583"/>
        <end position="636"/>
    </location>
</feature>
<dbReference type="PANTHER" id="PTHR42705:SF2">
    <property type="entry name" value="BIFUNCTIONAL NON-HOMOLOGOUS END JOINING PROTEIN LIGD"/>
    <property type="match status" value="1"/>
</dbReference>
<dbReference type="NCBIfam" id="TIGR02777">
    <property type="entry name" value="LigD_PE_dom"/>
    <property type="match status" value="1"/>
</dbReference>
<sequence length="935" mass="102020">MAAGKTLTLYRNKRDFEQTAEPRGDGKVAPSKRRRFVIQKHDATRLHYDLRLEYNGVFKSWAVTRGPSLDPHDKRLAVEVEDHPLDYGDFEGTIPKGQYGGGTVQLWDRGYWECDDPERGFKKGDLKFSLDGEKLQGSWVLVRMRHDRNGGKRTNWLLIKHRDDDAREGKANDILDQDRSVASGRAMTEIAQGKGRAPKPFMTGKAARVKADAVWNSKEGLAADERAANGAGGAAASKPAPPNKAKATTASLKTAKSKTAKPKTAKVAKPKPVRKAAAKRAAMPDFVPPQLCTSVERPPGGDGWGHEIKFDGYRMQLRVDAGEATLKTRKGLDWTARFQAIADQAAGLPDALIDTEIVALDQHGHPDFAALQAALSDGDTDNLICFAFDLLHADGEDLRALPLSERKRRLLDLLAAARGRRKQGLIRYVEHFDTGGDAILQSACKLSLEGIVSKKLDAPYRSGRSDNWTKAKCRAGHEVVIGGWKTNAGKFRSLLVGVHRGDHLAYVGIVGTGFGQDVVKRLLPELKAHAAKDNPFAGENAPRKTADVHWLAPELVAEIEFAGFTGAGMVRQAAFKGLRADKPAGEVEAEEPAKVDIARPKPGRRAKPSSNAKSAKPKTATPNAGRSKTRATHASRAEVMGVVISKPDKELWPASRIGDAVNKRDLAHYYEAVGDWMIRHLEGRPCSIVRAPDGIGGEHFFQRHAMPGMSNLIELAKVAGDRKPYVQIDRVEGLIAAAQIGGLELHPWNCAPGRYEVPGRLVFDLDPAPEVGFDAVIVAAREMKDRLEAIGLPSFCKTTGGKGLHVVTPLVPSDDIDWKQAKIFAQTVCAGMADDSPDRYLLNMSKQQRKGKIFLDYLRNDRMSTAVAVLSPRAREGATVSMPLTWTQVKAGLDPKRYTVETVPALLAKTKAWADYDKAAAPLKAAIKKLAFSRA</sequence>
<accession>A0A1H8QM63</accession>
<feature type="compositionally biased region" description="Basic and acidic residues" evidence="21">
    <location>
        <begin position="12"/>
        <end position="26"/>
    </location>
</feature>
<evidence type="ECO:0000256" key="2">
    <source>
        <dbReference type="ARBA" id="ARBA00012727"/>
    </source>
</evidence>
<keyword evidence="7" id="KW-0479">Metal-binding</keyword>
<gene>
    <name evidence="23" type="ORF">SAMN05444123_103275</name>
</gene>
<dbReference type="EC" id="6.5.1.1" evidence="2"/>
<dbReference type="OrthoDB" id="9802472at2"/>
<evidence type="ECO:0000256" key="12">
    <source>
        <dbReference type="ARBA" id="ARBA00022840"/>
    </source>
</evidence>
<feature type="compositionally biased region" description="Basic residues" evidence="21">
    <location>
        <begin position="255"/>
        <end position="273"/>
    </location>
</feature>
<dbReference type="NCBIfam" id="TIGR02776">
    <property type="entry name" value="NHEJ_ligase_prk"/>
    <property type="match status" value="1"/>
</dbReference>
<keyword evidence="9" id="KW-0227">DNA damage</keyword>
<feature type="domain" description="ATP-dependent DNA ligase family profile" evidence="22">
    <location>
        <begin position="386"/>
        <end position="472"/>
    </location>
</feature>
<evidence type="ECO:0000256" key="5">
    <source>
        <dbReference type="ARBA" id="ARBA00022695"/>
    </source>
</evidence>
<dbReference type="PANTHER" id="PTHR42705">
    <property type="entry name" value="BIFUNCTIONAL NON-HOMOLOGOUS END JOINING PROTEIN LIGD"/>
    <property type="match status" value="1"/>
</dbReference>
<dbReference type="GO" id="GO:0004527">
    <property type="term" value="F:exonuclease activity"/>
    <property type="evidence" value="ECO:0007669"/>
    <property type="project" value="UniProtKB-KW"/>
</dbReference>
<dbReference type="SUPFAM" id="SSF56091">
    <property type="entry name" value="DNA ligase/mRNA capping enzyme, catalytic domain"/>
    <property type="match status" value="1"/>
</dbReference>
<dbReference type="InterPro" id="IPR012309">
    <property type="entry name" value="DNA_ligase_ATP-dep_C"/>
</dbReference>
<keyword evidence="6" id="KW-0540">Nuclease</keyword>
<keyword evidence="16" id="KW-0234">DNA repair</keyword>
<dbReference type="CDD" id="cd04862">
    <property type="entry name" value="PaeLigD_Pol_like"/>
    <property type="match status" value="1"/>
</dbReference>
<feature type="region of interest" description="Disordered" evidence="21">
    <location>
        <begin position="227"/>
        <end position="273"/>
    </location>
</feature>
<name>A0A1H8QM63_9BRAD</name>
<keyword evidence="13" id="KW-0239">DNA-directed DNA polymerase</keyword>
<dbReference type="NCBIfam" id="TIGR02778">
    <property type="entry name" value="ligD_pol"/>
    <property type="match status" value="1"/>
</dbReference>
<dbReference type="PROSITE" id="PS50160">
    <property type="entry name" value="DNA_LIGASE_A3"/>
    <property type="match status" value="1"/>
</dbReference>
<comment type="catalytic activity">
    <reaction evidence="20">
        <text>ATP + (deoxyribonucleotide)n-3'-hydroxyl + 5'-phospho-(deoxyribonucleotide)m = (deoxyribonucleotide)n+m + AMP + diphosphate.</text>
        <dbReference type="EC" id="6.5.1.1"/>
    </reaction>
</comment>
<organism evidence="23 24">
    <name type="scientific">Rhodopseudomonas pseudopalustris</name>
    <dbReference type="NCBI Taxonomy" id="1513892"/>
    <lineage>
        <taxon>Bacteria</taxon>
        <taxon>Pseudomonadati</taxon>
        <taxon>Pseudomonadota</taxon>
        <taxon>Alphaproteobacteria</taxon>
        <taxon>Hyphomicrobiales</taxon>
        <taxon>Nitrobacteraceae</taxon>
        <taxon>Rhodopseudomonas</taxon>
    </lineage>
</organism>
<keyword evidence="3 23" id="KW-0436">Ligase</keyword>
<keyword evidence="8" id="KW-0547">Nucleotide-binding</keyword>